<reference evidence="1 2" key="1">
    <citation type="submission" date="2019-04" db="EMBL/GenBank/DDBJ databases">
        <authorList>
            <person name="Feng G."/>
            <person name="Zhang J."/>
            <person name="Zhu H."/>
        </authorList>
    </citation>
    <scope>NUCLEOTIDE SEQUENCE [LARGE SCALE GENOMIC DNA]</scope>
    <source>
        <strain evidence="1 2">9PBR-1</strain>
    </source>
</reference>
<dbReference type="EMBL" id="SRMB01000008">
    <property type="protein sequence ID" value="TGE20990.1"/>
    <property type="molecule type" value="Genomic_DNA"/>
</dbReference>
<organism evidence="1 2">
    <name type="scientific">Hymenobacter metallicola</name>
    <dbReference type="NCBI Taxonomy" id="2563114"/>
    <lineage>
        <taxon>Bacteria</taxon>
        <taxon>Pseudomonadati</taxon>
        <taxon>Bacteroidota</taxon>
        <taxon>Cytophagia</taxon>
        <taxon>Cytophagales</taxon>
        <taxon>Hymenobacteraceae</taxon>
        <taxon>Hymenobacter</taxon>
    </lineage>
</organism>
<evidence type="ECO:0000313" key="2">
    <source>
        <dbReference type="Proteomes" id="UP000298471"/>
    </source>
</evidence>
<dbReference type="AlphaFoldDB" id="A0A4Z0PTA7"/>
<protein>
    <submittedName>
        <fullName evidence="1">Uncharacterized protein</fullName>
    </submittedName>
</protein>
<accession>A0A4Z0PTA7</accession>
<proteinExistence type="predicted"/>
<keyword evidence="2" id="KW-1185">Reference proteome</keyword>
<comment type="caution">
    <text evidence="1">The sequence shown here is derived from an EMBL/GenBank/DDBJ whole genome shotgun (WGS) entry which is preliminary data.</text>
</comment>
<dbReference type="Proteomes" id="UP000298471">
    <property type="component" value="Unassembled WGS sequence"/>
</dbReference>
<name>A0A4Z0PTA7_9BACT</name>
<sequence>MLPGEFEEYQLQREFFIDMIGLAPKAAQLHITSDSWDGLPSLLGTRMMERDGEWIVPLRQENKDFLVQQAQADNLQSKFVHFFLLHEGTEIVASYDGMCTVLVDESFPSYPLLRKKHAAFLNLME</sequence>
<gene>
    <name evidence="1" type="ORF">E5K02_24820</name>
</gene>
<evidence type="ECO:0000313" key="1">
    <source>
        <dbReference type="EMBL" id="TGE20990.1"/>
    </source>
</evidence>